<accession>A0A4P9WTB8</accession>
<name>A0A4P9WTB8_9FUNG</name>
<dbReference type="InterPro" id="IPR052116">
    <property type="entry name" value="Centro_Cilium_Assembly"/>
</dbReference>
<dbReference type="Gene3D" id="3.80.10.10">
    <property type="entry name" value="Ribonuclease Inhibitor"/>
    <property type="match status" value="2"/>
</dbReference>
<dbReference type="SUPFAM" id="SSF52047">
    <property type="entry name" value="RNI-like"/>
    <property type="match status" value="1"/>
</dbReference>
<dbReference type="InterPro" id="IPR032675">
    <property type="entry name" value="LRR_dom_sf"/>
</dbReference>
<dbReference type="SMART" id="SM00368">
    <property type="entry name" value="LRR_RI"/>
    <property type="match status" value="5"/>
</dbReference>
<gene>
    <name evidence="6" type="ORF">CAUPRSCDRAFT_11818</name>
</gene>
<feature type="region of interest" description="Disordered" evidence="5">
    <location>
        <begin position="21"/>
        <end position="45"/>
    </location>
</feature>
<proteinExistence type="predicted"/>
<feature type="compositionally biased region" description="Basic and acidic residues" evidence="5">
    <location>
        <begin position="96"/>
        <end position="107"/>
    </location>
</feature>
<feature type="region of interest" description="Disordered" evidence="5">
    <location>
        <begin position="253"/>
        <end position="300"/>
    </location>
</feature>
<evidence type="ECO:0000256" key="5">
    <source>
        <dbReference type="SAM" id="MobiDB-lite"/>
    </source>
</evidence>
<keyword evidence="4" id="KW-0206">Cytoskeleton</keyword>
<dbReference type="PANTHER" id="PTHR23170">
    <property type="entry name" value="NY-REN-58 ANTIGEN"/>
    <property type="match status" value="1"/>
</dbReference>
<reference evidence="7" key="1">
    <citation type="journal article" date="2018" name="Nat. Microbiol.">
        <title>Leveraging single-cell genomics to expand the fungal tree of life.</title>
        <authorList>
            <person name="Ahrendt S.R."/>
            <person name="Quandt C.A."/>
            <person name="Ciobanu D."/>
            <person name="Clum A."/>
            <person name="Salamov A."/>
            <person name="Andreopoulos B."/>
            <person name="Cheng J.F."/>
            <person name="Woyke T."/>
            <person name="Pelin A."/>
            <person name="Henrissat B."/>
            <person name="Reynolds N.K."/>
            <person name="Benny G.L."/>
            <person name="Smith M.E."/>
            <person name="James T.Y."/>
            <person name="Grigoriev I.V."/>
        </authorList>
    </citation>
    <scope>NUCLEOTIDE SEQUENCE [LARGE SCALE GENOMIC DNA]</scope>
    <source>
        <strain evidence="7">ATCC 52028</strain>
    </source>
</reference>
<evidence type="ECO:0000256" key="2">
    <source>
        <dbReference type="ARBA" id="ARBA00022490"/>
    </source>
</evidence>
<evidence type="ECO:0000256" key="4">
    <source>
        <dbReference type="ARBA" id="ARBA00023212"/>
    </source>
</evidence>
<dbReference type="PANTHER" id="PTHR23170:SF3">
    <property type="entry name" value="LEUCINE-RICH REPEAT-CONTAINING PROTEIN 45"/>
    <property type="match status" value="1"/>
</dbReference>
<dbReference type="Pfam" id="PF13516">
    <property type="entry name" value="LRR_6"/>
    <property type="match status" value="3"/>
</dbReference>
<comment type="subcellular location">
    <subcellularLocation>
        <location evidence="1">Cytoplasm</location>
        <location evidence="1">Cytoskeleton</location>
        <location evidence="1">Microtubule organizing center</location>
        <location evidence="1">Centrosome</location>
    </subcellularLocation>
</comment>
<evidence type="ECO:0000313" key="6">
    <source>
        <dbReference type="EMBL" id="RKO96489.1"/>
    </source>
</evidence>
<feature type="region of interest" description="Disordered" evidence="5">
    <location>
        <begin position="74"/>
        <end position="142"/>
    </location>
</feature>
<organism evidence="6 7">
    <name type="scientific">Caulochytrium protostelioides</name>
    <dbReference type="NCBI Taxonomy" id="1555241"/>
    <lineage>
        <taxon>Eukaryota</taxon>
        <taxon>Fungi</taxon>
        <taxon>Fungi incertae sedis</taxon>
        <taxon>Chytridiomycota</taxon>
        <taxon>Chytridiomycota incertae sedis</taxon>
        <taxon>Chytridiomycetes</taxon>
        <taxon>Caulochytriales</taxon>
        <taxon>Caulochytriaceae</taxon>
        <taxon>Caulochytrium</taxon>
    </lineage>
</organism>
<feature type="non-terminal residue" evidence="6">
    <location>
        <position position="548"/>
    </location>
</feature>
<dbReference type="EMBL" id="ML009898">
    <property type="protein sequence ID" value="RKO96489.1"/>
    <property type="molecule type" value="Genomic_DNA"/>
</dbReference>
<evidence type="ECO:0000256" key="3">
    <source>
        <dbReference type="ARBA" id="ARBA00023054"/>
    </source>
</evidence>
<dbReference type="AlphaFoldDB" id="A0A4P9WTB8"/>
<evidence type="ECO:0000256" key="1">
    <source>
        <dbReference type="ARBA" id="ARBA00004300"/>
    </source>
</evidence>
<feature type="compositionally biased region" description="Basic and acidic residues" evidence="5">
    <location>
        <begin position="21"/>
        <end position="30"/>
    </location>
</feature>
<evidence type="ECO:0000313" key="7">
    <source>
        <dbReference type="Proteomes" id="UP000268535"/>
    </source>
</evidence>
<sequence>LRSAGPGGRVLRLVDEPVAEGLDKGGHDLGDGGDNDAAAQNAGERPAARGFRKIFREHTIHAIGLLAVCKPRPSAIPSNPESDDVNPRNRNHRGRGFNDEPAVDRCLRGHGAASDGKTPSGSADKADEANAGPVIKGSNGSHRMADQRYERCDRQRWAVALGVVWAETALKTVQTTTRSVASDWPVSVVLWGYSRISDDLTCSLFLLDVFVDANHRVPHPCNGAVTMRDFRHHFLSKCADLAIEPSGHLLDLIDHADGDDDRSDGSDGDGGDDDVPSPGTNTHIGGDDGPPTGSTAAAAAAAAAAKGTLYHRRRRRPEGNRETTLRITAHTFGLREATALAYALSKDAQLRELVITDASLSDEGATLIAGALKLNSTLRTLDLRGNTIRSDGATALAAMLKVNSTLERLLLEWNGIGVWDTGVTALADALAVNTTMRHLDLRNNRLSGANLAHLAAGLRHNTALVHLDLRWNHAGLTGGRALADLLRVNQTLTHVPTVGNAIPHDLLTAITAALERNIARASHDAAFQTNARVLGDTLDTMQSEHARA</sequence>
<dbReference type="Proteomes" id="UP000268535">
    <property type="component" value="Unassembled WGS sequence"/>
</dbReference>
<keyword evidence="3" id="KW-0175">Coiled coil</keyword>
<feature type="compositionally biased region" description="Acidic residues" evidence="5">
    <location>
        <begin position="257"/>
        <end position="275"/>
    </location>
</feature>
<keyword evidence="2" id="KW-0963">Cytoplasm</keyword>
<dbReference type="InterPro" id="IPR001611">
    <property type="entry name" value="Leu-rich_rpt"/>
</dbReference>
<protein>
    <submittedName>
        <fullName evidence="6">RNI-like protein</fullName>
    </submittedName>
</protein>
<feature type="non-terminal residue" evidence="6">
    <location>
        <position position="1"/>
    </location>
</feature>